<evidence type="ECO:0000313" key="1">
    <source>
        <dbReference type="EMBL" id="EET45723.1"/>
    </source>
</evidence>
<dbReference type="EMBL" id="ACKO02000002">
    <property type="protein sequence ID" value="EET45723.1"/>
    <property type="molecule type" value="Genomic_DNA"/>
</dbReference>
<reference evidence="1" key="1">
    <citation type="submission" date="2009-07" db="EMBL/GenBank/DDBJ databases">
        <authorList>
            <person name="Weinstock G."/>
            <person name="Sodergren E."/>
            <person name="Clifton S."/>
            <person name="Fulton L."/>
            <person name="Fulton B."/>
            <person name="Courtney L."/>
            <person name="Fronick C."/>
            <person name="Harrison M."/>
            <person name="Strong C."/>
            <person name="Farmer C."/>
            <person name="Delahaunty K."/>
            <person name="Markovic C."/>
            <person name="Hall O."/>
            <person name="Minx P."/>
            <person name="Tomlinson C."/>
            <person name="Mitreva M."/>
            <person name="Nelson J."/>
            <person name="Hou S."/>
            <person name="Wollam A."/>
            <person name="Pepin K.H."/>
            <person name="Johnson M."/>
            <person name="Bhonagiri V."/>
            <person name="Nash W.E."/>
            <person name="Warren W."/>
            <person name="Chinwalla A."/>
            <person name="Mardis E.R."/>
            <person name="Wilson R.K."/>
        </authorList>
    </citation>
    <scope>NUCLEOTIDE SEQUENCE [LARGE SCALE GENOMIC DNA]</scope>
    <source>
        <strain evidence="1">ATCC 29256</strain>
    </source>
</reference>
<accession>C6M1P4</accession>
<keyword evidence="2" id="KW-1185">Reference proteome</keyword>
<name>C6M1P4_NEISI</name>
<comment type="caution">
    <text evidence="1">The sequence shown here is derived from an EMBL/GenBank/DDBJ whole genome shotgun (WGS) entry which is preliminary data.</text>
</comment>
<evidence type="ECO:0000313" key="2">
    <source>
        <dbReference type="Proteomes" id="UP000005365"/>
    </source>
</evidence>
<protein>
    <submittedName>
        <fullName evidence="1">Uncharacterized protein</fullName>
    </submittedName>
</protein>
<gene>
    <name evidence="1" type="ORF">NEISICOT_00430</name>
</gene>
<dbReference type="Proteomes" id="UP000005365">
    <property type="component" value="Unassembled WGS sequence"/>
</dbReference>
<sequence length="415" mass="44693">MQIFKCLRHFFDDVAQGFVAADDIGGDFFGMGALLPPMPQCLPEAFFAFGTQPVVFGLLSGGFFAAQRAQHDFGFAFEDFFCGFGQLQCLILGDVDGEVAEADALADDAAPFFVGLPAADAEGGEFVVAVAPYPVVAFTAQQVDDIAGSKALSGAIHATEELLYEDGAVEAYGRMQAVVAMAARGGFFAEMFEQENAAAGGSFADGKHGIELLHFDLFLHFVAVAFGDTFAQQYPIVQTVTQPTHGRQPVPPGAARFLVEMFDALGHIEMGDEAHVRFVYAHTEGNGGDDDNVVFAGKTALVCFAHFHAQAGMVGNRIQSVFAEELGDVFDFFAAEAIDDAALPFHFFADEVEKLLFAVVFFDNLIIDIRAVKAGDEFGRVFEMEEMFDVGAGRCIGSRSQSNARHLWIAFGKQP</sequence>
<organism evidence="1 2">
    <name type="scientific">Neisseria sicca ATCC 29256</name>
    <dbReference type="NCBI Taxonomy" id="547045"/>
    <lineage>
        <taxon>Bacteria</taxon>
        <taxon>Pseudomonadati</taxon>
        <taxon>Pseudomonadota</taxon>
        <taxon>Betaproteobacteria</taxon>
        <taxon>Neisseriales</taxon>
        <taxon>Neisseriaceae</taxon>
        <taxon>Neisseria</taxon>
    </lineage>
</organism>
<dbReference type="AlphaFoldDB" id="C6M1P4"/>
<proteinExistence type="predicted"/>